<dbReference type="EMBL" id="JACHNZ010000003">
    <property type="protein sequence ID" value="MBB4630839.1"/>
    <property type="molecule type" value="Genomic_DNA"/>
</dbReference>
<dbReference type="GO" id="GO:0003700">
    <property type="term" value="F:DNA-binding transcription factor activity"/>
    <property type="evidence" value="ECO:0007669"/>
    <property type="project" value="InterPro"/>
</dbReference>
<dbReference type="PANTHER" id="PTHR30537">
    <property type="entry name" value="HTH-TYPE TRANSCRIPTIONAL REGULATOR"/>
    <property type="match status" value="1"/>
</dbReference>
<dbReference type="PROSITE" id="PS50931">
    <property type="entry name" value="HTH_LYSR"/>
    <property type="match status" value="1"/>
</dbReference>
<keyword evidence="2" id="KW-0805">Transcription regulation</keyword>
<dbReference type="Gene3D" id="3.40.190.10">
    <property type="entry name" value="Periplasmic binding protein-like II"/>
    <property type="match status" value="2"/>
</dbReference>
<gene>
    <name evidence="6" type="ORF">GGQ98_000444</name>
</gene>
<dbReference type="GO" id="GO:0006351">
    <property type="term" value="P:DNA-templated transcription"/>
    <property type="evidence" value="ECO:0007669"/>
    <property type="project" value="TreeGrafter"/>
</dbReference>
<evidence type="ECO:0000259" key="5">
    <source>
        <dbReference type="PROSITE" id="PS50931"/>
    </source>
</evidence>
<dbReference type="InterPro" id="IPR005119">
    <property type="entry name" value="LysR_subst-bd"/>
</dbReference>
<comment type="similarity">
    <text evidence="1">Belongs to the LysR transcriptional regulatory family.</text>
</comment>
<dbReference type="GO" id="GO:0043565">
    <property type="term" value="F:sequence-specific DNA binding"/>
    <property type="evidence" value="ECO:0007669"/>
    <property type="project" value="TreeGrafter"/>
</dbReference>
<evidence type="ECO:0000313" key="6">
    <source>
        <dbReference type="EMBL" id="MBB4630839.1"/>
    </source>
</evidence>
<evidence type="ECO:0000256" key="1">
    <source>
        <dbReference type="ARBA" id="ARBA00009437"/>
    </source>
</evidence>
<evidence type="ECO:0000256" key="4">
    <source>
        <dbReference type="ARBA" id="ARBA00023163"/>
    </source>
</evidence>
<dbReference type="SUPFAM" id="SSF46785">
    <property type="entry name" value="Winged helix' DNA-binding domain"/>
    <property type="match status" value="1"/>
</dbReference>
<organism evidence="6 7">
    <name type="scientific">Sphingosinicella soli</name>
    <dbReference type="NCBI Taxonomy" id="333708"/>
    <lineage>
        <taxon>Bacteria</taxon>
        <taxon>Pseudomonadati</taxon>
        <taxon>Pseudomonadota</taxon>
        <taxon>Alphaproteobacteria</taxon>
        <taxon>Sphingomonadales</taxon>
        <taxon>Sphingosinicellaceae</taxon>
        <taxon>Sphingosinicella</taxon>
    </lineage>
</organism>
<evidence type="ECO:0000256" key="3">
    <source>
        <dbReference type="ARBA" id="ARBA00023125"/>
    </source>
</evidence>
<evidence type="ECO:0000256" key="2">
    <source>
        <dbReference type="ARBA" id="ARBA00023015"/>
    </source>
</evidence>
<protein>
    <submittedName>
        <fullName evidence="6">DNA-binding transcriptional LysR family regulator</fullName>
    </submittedName>
</protein>
<dbReference type="InterPro" id="IPR000847">
    <property type="entry name" value="LysR_HTH_N"/>
</dbReference>
<feature type="domain" description="HTH lysR-type" evidence="5">
    <location>
        <begin position="18"/>
        <end position="75"/>
    </location>
</feature>
<dbReference type="InterPro" id="IPR058163">
    <property type="entry name" value="LysR-type_TF_proteobact-type"/>
</dbReference>
<dbReference type="SUPFAM" id="SSF53850">
    <property type="entry name" value="Periplasmic binding protein-like II"/>
    <property type="match status" value="1"/>
</dbReference>
<dbReference type="Gene3D" id="1.10.10.10">
    <property type="entry name" value="Winged helix-like DNA-binding domain superfamily/Winged helix DNA-binding domain"/>
    <property type="match status" value="1"/>
</dbReference>
<accession>A0A7W7AYZ7</accession>
<comment type="caution">
    <text evidence="6">The sequence shown here is derived from an EMBL/GenBank/DDBJ whole genome shotgun (WGS) entry which is preliminary data.</text>
</comment>
<dbReference type="PANTHER" id="PTHR30537:SF74">
    <property type="entry name" value="HTH-TYPE TRANSCRIPTIONAL REGULATOR TRPI"/>
    <property type="match status" value="1"/>
</dbReference>
<dbReference type="AlphaFoldDB" id="A0A7W7AYZ7"/>
<dbReference type="InterPro" id="IPR036388">
    <property type="entry name" value="WH-like_DNA-bd_sf"/>
</dbReference>
<keyword evidence="7" id="KW-1185">Reference proteome</keyword>
<evidence type="ECO:0000313" key="7">
    <source>
        <dbReference type="Proteomes" id="UP000566324"/>
    </source>
</evidence>
<keyword evidence="4" id="KW-0804">Transcription</keyword>
<dbReference type="Pfam" id="PF03466">
    <property type="entry name" value="LysR_substrate"/>
    <property type="match status" value="1"/>
</dbReference>
<keyword evidence="3 6" id="KW-0238">DNA-binding</keyword>
<reference evidence="6 7" key="1">
    <citation type="submission" date="2020-08" db="EMBL/GenBank/DDBJ databases">
        <title>Genomic Encyclopedia of Type Strains, Phase IV (KMG-IV): sequencing the most valuable type-strain genomes for metagenomic binning, comparative biology and taxonomic classification.</title>
        <authorList>
            <person name="Goeker M."/>
        </authorList>
    </citation>
    <scope>NUCLEOTIDE SEQUENCE [LARGE SCALE GENOMIC DNA]</scope>
    <source>
        <strain evidence="6 7">DSM 17328</strain>
    </source>
</reference>
<dbReference type="RefSeq" id="WP_184064459.1">
    <property type="nucleotide sequence ID" value="NZ_JACHNZ010000003.1"/>
</dbReference>
<dbReference type="Pfam" id="PF00126">
    <property type="entry name" value="HTH_1"/>
    <property type="match status" value="1"/>
</dbReference>
<name>A0A7W7AYZ7_9SPHN</name>
<dbReference type="Proteomes" id="UP000566324">
    <property type="component" value="Unassembled WGS sequence"/>
</dbReference>
<dbReference type="InterPro" id="IPR036390">
    <property type="entry name" value="WH_DNA-bd_sf"/>
</dbReference>
<proteinExistence type="inferred from homology"/>
<sequence length="322" mass="36126">MLERKVKGVNPPSRKSLPPFEALRAFDAVARLKGVRRAAQSLGRDHAVISRHLRTLETWTGTTLIERTSAGVVLTEEGIRYHEQVAMALDILSDATMDLIRRGSEHRLHIWCMPGFALHWMSRRVGAFERLDPTVQIEIRPTDRSPDFGSHETDIDIRFVPTYGSPFLLGPKLRHVELARVPIVAVASADYLVASAPIEKPGDLLRHRLLHEDNFDSWVNWLSAHGIYDDIDLTGPKLWQGHLTLDAALHGRGVALANHLVAADDLASGRLVEIGKGLESFQPYSDGIYLFIARADRWDAPLIRHYRRWLKDAIAKSLSGKA</sequence>